<organism evidence="1 2">
    <name type="scientific">Xylophilus ampelinus</name>
    <dbReference type="NCBI Taxonomy" id="54067"/>
    <lineage>
        <taxon>Bacteria</taxon>
        <taxon>Pseudomonadati</taxon>
        <taxon>Pseudomonadota</taxon>
        <taxon>Betaproteobacteria</taxon>
        <taxon>Burkholderiales</taxon>
        <taxon>Xylophilus</taxon>
    </lineage>
</organism>
<name>A0A318SLS9_9BURK</name>
<sequence length="116" mass="13004">MHLEILDYTGFQHPAEEVFALTPVESRAFAQRVAAKMNTMVRPGHARAIHWTDVVSDLLQRSLGRHPKHDRMAEVRHEIIAVGIARSLGDEVRNAVEDAPAVVHEARSRLKSHGDD</sequence>
<accession>A0A318SLS9</accession>
<protein>
    <submittedName>
        <fullName evidence="1">Uncharacterized protein</fullName>
    </submittedName>
</protein>
<dbReference type="EMBL" id="QJTC01000012">
    <property type="protein sequence ID" value="PYE77819.1"/>
    <property type="molecule type" value="Genomic_DNA"/>
</dbReference>
<dbReference type="Proteomes" id="UP000247540">
    <property type="component" value="Unassembled WGS sequence"/>
</dbReference>
<evidence type="ECO:0000313" key="1">
    <source>
        <dbReference type="EMBL" id="PYE77819.1"/>
    </source>
</evidence>
<comment type="caution">
    <text evidence="1">The sequence shown here is derived from an EMBL/GenBank/DDBJ whole genome shotgun (WGS) entry which is preliminary data.</text>
</comment>
<dbReference type="RefSeq" id="WP_110465764.1">
    <property type="nucleotide sequence ID" value="NZ_JAMOFZ010000012.1"/>
</dbReference>
<keyword evidence="2" id="KW-1185">Reference proteome</keyword>
<gene>
    <name evidence="1" type="ORF">DFQ15_11271</name>
</gene>
<evidence type="ECO:0000313" key="2">
    <source>
        <dbReference type="Proteomes" id="UP000247540"/>
    </source>
</evidence>
<proteinExistence type="predicted"/>
<reference evidence="1 2" key="1">
    <citation type="submission" date="2018-06" db="EMBL/GenBank/DDBJ databases">
        <title>Genomic Encyclopedia of Type Strains, Phase III (KMG-III): the genomes of soil and plant-associated and newly described type strains.</title>
        <authorList>
            <person name="Whitman W."/>
        </authorList>
    </citation>
    <scope>NUCLEOTIDE SEQUENCE [LARGE SCALE GENOMIC DNA]</scope>
    <source>
        <strain evidence="1 2">CECT 7646</strain>
    </source>
</reference>
<dbReference type="AlphaFoldDB" id="A0A318SLS9"/>